<dbReference type="PANTHER" id="PTHR43194">
    <property type="entry name" value="HYDROLASE ALPHA/BETA FOLD FAMILY"/>
    <property type="match status" value="1"/>
</dbReference>
<dbReference type="Proteomes" id="UP000287519">
    <property type="component" value="Unassembled WGS sequence"/>
</dbReference>
<dbReference type="Gene3D" id="3.40.50.1820">
    <property type="entry name" value="alpha/beta hydrolase"/>
    <property type="match status" value="1"/>
</dbReference>
<protein>
    <submittedName>
        <fullName evidence="2">Putative exported protein</fullName>
    </submittedName>
</protein>
<dbReference type="PANTHER" id="PTHR43194:SF2">
    <property type="entry name" value="PEROXISOMAL MEMBRANE PROTEIN LPX1"/>
    <property type="match status" value="1"/>
</dbReference>
<dbReference type="InterPro" id="IPR029058">
    <property type="entry name" value="AB_hydrolase_fold"/>
</dbReference>
<dbReference type="SUPFAM" id="SSF53474">
    <property type="entry name" value="alpha/beta-Hydrolases"/>
    <property type="match status" value="1"/>
</dbReference>
<evidence type="ECO:0000259" key="1">
    <source>
        <dbReference type="Pfam" id="PF00561"/>
    </source>
</evidence>
<feature type="domain" description="AB hydrolase-1" evidence="1">
    <location>
        <begin position="27"/>
        <end position="192"/>
    </location>
</feature>
<sequence length="313" mass="32756">MFTGSETSRCASYVHWEAPAALTGQLPVVLVHGGGGQSIDWTTTPNGDPGWARLLVEAGHPVYLPDRPGHGRSPYRAGIHGDLLPAAGAADLQRLFAPTPGDDRYETHTGWPWARTPGTAQFDALTSSAQPLPRDIAVGHRLDGAMLAALLEVIGPAVVVTHSAGAPAGWIAAQRRPDLVASVVAVEPLGPPYRDLGRRGRLTYGVTAVPLDDRACAAATDPTRPPRLLGLTATPIAVVTADASGRYDDDLATVGFLRAAGARVDHLVLADLGVPGHGHGVIFENGHDRVLSIIRNWLTASPSRPTSADKGLS</sequence>
<dbReference type="AlphaFoldDB" id="A0A402CLA2"/>
<name>A0A402CLA2_RHOWR</name>
<gene>
    <name evidence="2" type="ORF">Rhow_008785</name>
</gene>
<dbReference type="InterPro" id="IPR000073">
    <property type="entry name" value="AB_hydrolase_1"/>
</dbReference>
<dbReference type="InterPro" id="IPR050228">
    <property type="entry name" value="Carboxylesterase_BioH"/>
</dbReference>
<evidence type="ECO:0000313" key="3">
    <source>
        <dbReference type="Proteomes" id="UP000287519"/>
    </source>
</evidence>
<reference evidence="2 3" key="1">
    <citation type="submission" date="2018-11" db="EMBL/GenBank/DDBJ databases">
        <title>Microbial catabolism of amino acid.</title>
        <authorList>
            <person name="Hibi M."/>
            <person name="Ogawa J."/>
        </authorList>
    </citation>
    <scope>NUCLEOTIDE SEQUENCE [LARGE SCALE GENOMIC DNA]</scope>
    <source>
        <strain evidence="2 3">C31-06</strain>
    </source>
</reference>
<evidence type="ECO:0000313" key="2">
    <source>
        <dbReference type="EMBL" id="GCE44364.1"/>
    </source>
</evidence>
<dbReference type="EMBL" id="BHYM01000093">
    <property type="protein sequence ID" value="GCE44364.1"/>
    <property type="molecule type" value="Genomic_DNA"/>
</dbReference>
<keyword evidence="3" id="KW-1185">Reference proteome</keyword>
<accession>A0A402CLA2</accession>
<comment type="caution">
    <text evidence="2">The sequence shown here is derived from an EMBL/GenBank/DDBJ whole genome shotgun (WGS) entry which is preliminary data.</text>
</comment>
<dbReference type="GO" id="GO:0003824">
    <property type="term" value="F:catalytic activity"/>
    <property type="evidence" value="ECO:0007669"/>
    <property type="project" value="UniProtKB-ARBA"/>
</dbReference>
<proteinExistence type="predicted"/>
<dbReference type="Pfam" id="PF00561">
    <property type="entry name" value="Abhydrolase_1"/>
    <property type="match status" value="1"/>
</dbReference>
<organism evidence="2 3">
    <name type="scientific">Rhodococcus wratislaviensis</name>
    <name type="common">Tsukamurella wratislaviensis</name>
    <dbReference type="NCBI Taxonomy" id="44752"/>
    <lineage>
        <taxon>Bacteria</taxon>
        <taxon>Bacillati</taxon>
        <taxon>Actinomycetota</taxon>
        <taxon>Actinomycetes</taxon>
        <taxon>Mycobacteriales</taxon>
        <taxon>Nocardiaceae</taxon>
        <taxon>Rhodococcus</taxon>
    </lineage>
</organism>